<dbReference type="AlphaFoldDB" id="A0A3B0VXQ5"/>
<evidence type="ECO:0008006" key="3">
    <source>
        <dbReference type="Google" id="ProtNLM"/>
    </source>
</evidence>
<sequence>MDIWSRIFTYSSAAFGAILLLIVLMVLSNAEDGMLTVEGLQHMEGPLTSFYNFILPFVYIWMALGLFIFGRFLIRLFKK</sequence>
<organism evidence="2">
    <name type="scientific">hydrothermal vent metagenome</name>
    <dbReference type="NCBI Taxonomy" id="652676"/>
    <lineage>
        <taxon>unclassified sequences</taxon>
        <taxon>metagenomes</taxon>
        <taxon>ecological metagenomes</taxon>
    </lineage>
</organism>
<reference evidence="2" key="1">
    <citation type="submission" date="2018-06" db="EMBL/GenBank/DDBJ databases">
        <authorList>
            <person name="Zhirakovskaya E."/>
        </authorList>
    </citation>
    <scope>NUCLEOTIDE SEQUENCE</scope>
</reference>
<feature type="transmembrane region" description="Helical" evidence="1">
    <location>
        <begin position="50"/>
        <end position="74"/>
    </location>
</feature>
<keyword evidence="1" id="KW-0472">Membrane</keyword>
<evidence type="ECO:0000313" key="2">
    <source>
        <dbReference type="EMBL" id="VAW47821.1"/>
    </source>
</evidence>
<accession>A0A3B0VXQ5</accession>
<dbReference type="EMBL" id="UOFB01000220">
    <property type="protein sequence ID" value="VAW47821.1"/>
    <property type="molecule type" value="Genomic_DNA"/>
</dbReference>
<keyword evidence="1" id="KW-0812">Transmembrane</keyword>
<evidence type="ECO:0000256" key="1">
    <source>
        <dbReference type="SAM" id="Phobius"/>
    </source>
</evidence>
<feature type="transmembrane region" description="Helical" evidence="1">
    <location>
        <begin position="7"/>
        <end position="30"/>
    </location>
</feature>
<gene>
    <name evidence="2" type="ORF">MNBD_GAMMA04-815</name>
</gene>
<proteinExistence type="predicted"/>
<name>A0A3B0VXQ5_9ZZZZ</name>
<keyword evidence="1" id="KW-1133">Transmembrane helix</keyword>
<protein>
    <recommendedName>
        <fullName evidence="3">DUF3955 domain-containing protein</fullName>
    </recommendedName>
</protein>